<feature type="region of interest" description="Disordered" evidence="1">
    <location>
        <begin position="175"/>
        <end position="196"/>
    </location>
</feature>
<dbReference type="AlphaFoldDB" id="A0A2V0PHL4"/>
<dbReference type="InParanoid" id="A0A2V0PHL4"/>
<name>A0A2V0PHL4_9CHLO</name>
<feature type="region of interest" description="Disordered" evidence="1">
    <location>
        <begin position="254"/>
        <end position="283"/>
    </location>
</feature>
<feature type="region of interest" description="Disordered" evidence="1">
    <location>
        <begin position="101"/>
        <end position="141"/>
    </location>
</feature>
<feature type="compositionally biased region" description="Pro residues" evidence="1">
    <location>
        <begin position="127"/>
        <end position="141"/>
    </location>
</feature>
<dbReference type="EMBL" id="BDRX01000144">
    <property type="protein sequence ID" value="GBF99069.1"/>
    <property type="molecule type" value="Genomic_DNA"/>
</dbReference>
<evidence type="ECO:0000313" key="3">
    <source>
        <dbReference type="Proteomes" id="UP000247498"/>
    </source>
</evidence>
<feature type="compositionally biased region" description="Gly residues" evidence="1">
    <location>
        <begin position="105"/>
        <end position="124"/>
    </location>
</feature>
<sequence>MEAGTMPAGAGFGGDGAALAAAAAPAPAPAAAPAPPPLGAAPGGELPLAEGGELPLAEGDYDLITVPLAVFQQAVACVRSADAAAGGAGGAHLTAINQWLSPSGGDDGSGGLAGGPGGSGGLGGAQIPPPQLPGLHAPLPPAPPLLPLPPPLAHPYPPGGLHLYGSGVLPPGLGLGGLAPRKPALRRKKTRTGRAEGDGAITEVPEALALPFDVLALVAQGEWSRQLEEAVEAKDLVLPWPVLRRLRKRPGRPSRSYVRQYDLSRRQAGLPPDSDSEGDGARAGGYLGAPYGGGMLV</sequence>
<accession>A0A2V0PHL4</accession>
<reference evidence="2 3" key="1">
    <citation type="journal article" date="2018" name="Sci. Rep.">
        <title>Raphidocelis subcapitata (=Pseudokirchneriella subcapitata) provides an insight into genome evolution and environmental adaptations in the Sphaeropleales.</title>
        <authorList>
            <person name="Suzuki S."/>
            <person name="Yamaguchi H."/>
            <person name="Nakajima N."/>
            <person name="Kawachi M."/>
        </authorList>
    </citation>
    <scope>NUCLEOTIDE SEQUENCE [LARGE SCALE GENOMIC DNA]</scope>
    <source>
        <strain evidence="2 3">NIES-35</strain>
    </source>
</reference>
<dbReference type="Proteomes" id="UP000247498">
    <property type="component" value="Unassembled WGS sequence"/>
</dbReference>
<organism evidence="2 3">
    <name type="scientific">Raphidocelis subcapitata</name>
    <dbReference type="NCBI Taxonomy" id="307507"/>
    <lineage>
        <taxon>Eukaryota</taxon>
        <taxon>Viridiplantae</taxon>
        <taxon>Chlorophyta</taxon>
        <taxon>core chlorophytes</taxon>
        <taxon>Chlorophyceae</taxon>
        <taxon>CS clade</taxon>
        <taxon>Sphaeropleales</taxon>
        <taxon>Selenastraceae</taxon>
        <taxon>Raphidocelis</taxon>
    </lineage>
</organism>
<gene>
    <name evidence="2" type="ORF">Rsub_11840</name>
</gene>
<feature type="region of interest" description="Disordered" evidence="1">
    <location>
        <begin position="27"/>
        <end position="46"/>
    </location>
</feature>
<comment type="caution">
    <text evidence="2">The sequence shown here is derived from an EMBL/GenBank/DDBJ whole genome shotgun (WGS) entry which is preliminary data.</text>
</comment>
<feature type="compositionally biased region" description="Pro residues" evidence="1">
    <location>
        <begin position="27"/>
        <end position="39"/>
    </location>
</feature>
<protein>
    <submittedName>
        <fullName evidence="2">Uncharacterized protein</fullName>
    </submittedName>
</protein>
<feature type="compositionally biased region" description="Basic residues" evidence="1">
    <location>
        <begin position="183"/>
        <end position="192"/>
    </location>
</feature>
<keyword evidence="3" id="KW-1185">Reference proteome</keyword>
<evidence type="ECO:0000256" key="1">
    <source>
        <dbReference type="SAM" id="MobiDB-lite"/>
    </source>
</evidence>
<proteinExistence type="predicted"/>
<evidence type="ECO:0000313" key="2">
    <source>
        <dbReference type="EMBL" id="GBF99069.1"/>
    </source>
</evidence>